<keyword evidence="1" id="KW-0732">Signal</keyword>
<dbReference type="GO" id="GO:0007165">
    <property type="term" value="P:signal transduction"/>
    <property type="evidence" value="ECO:0007669"/>
    <property type="project" value="TreeGrafter"/>
</dbReference>
<evidence type="ECO:0000256" key="3">
    <source>
        <dbReference type="ARBA" id="ARBA00023157"/>
    </source>
</evidence>
<organism evidence="8 9">
    <name type="scientific">Cyprinus carpio carpio</name>
    <dbReference type="NCBI Taxonomy" id="630221"/>
    <lineage>
        <taxon>Eukaryota</taxon>
        <taxon>Metazoa</taxon>
        <taxon>Chordata</taxon>
        <taxon>Craniata</taxon>
        <taxon>Vertebrata</taxon>
        <taxon>Euteleostomi</taxon>
        <taxon>Actinopterygii</taxon>
        <taxon>Neopterygii</taxon>
        <taxon>Teleostei</taxon>
        <taxon>Ostariophysi</taxon>
        <taxon>Cypriniformes</taxon>
        <taxon>Cyprinidae</taxon>
        <taxon>Cyprininae</taxon>
        <taxon>Cyprinus</taxon>
    </lineage>
</organism>
<evidence type="ECO:0000313" key="9">
    <source>
        <dbReference type="Proteomes" id="UP001108240"/>
    </source>
</evidence>
<evidence type="ECO:0000256" key="5">
    <source>
        <dbReference type="ARBA" id="ARBA00034103"/>
    </source>
</evidence>
<dbReference type="Proteomes" id="UP001108240">
    <property type="component" value="Unplaced"/>
</dbReference>
<reference evidence="8" key="2">
    <citation type="submission" date="2025-09" db="UniProtKB">
        <authorList>
            <consortium name="Ensembl"/>
        </authorList>
    </citation>
    <scope>IDENTIFICATION</scope>
</reference>
<evidence type="ECO:0000256" key="2">
    <source>
        <dbReference type="ARBA" id="ARBA00023018"/>
    </source>
</evidence>
<dbReference type="AlphaFoldDB" id="A0A8C1AVF4"/>
<comment type="subcellular location">
    <subcellularLocation>
        <location evidence="5">Synapse</location>
    </subcellularLocation>
</comment>
<proteinExistence type="predicted"/>
<dbReference type="GO" id="GO:0005615">
    <property type="term" value="C:extracellular space"/>
    <property type="evidence" value="ECO:0007669"/>
    <property type="project" value="TreeGrafter"/>
</dbReference>
<protein>
    <submittedName>
        <fullName evidence="8">Olfactomedin 1b</fullName>
    </submittedName>
</protein>
<feature type="coiled-coil region" evidence="6">
    <location>
        <begin position="66"/>
        <end position="114"/>
    </location>
</feature>
<evidence type="ECO:0000313" key="8">
    <source>
        <dbReference type="Ensembl" id="ENSCCRP00000022969.1"/>
    </source>
</evidence>
<keyword evidence="6" id="KW-0175">Coiled coil</keyword>
<keyword evidence="3" id="KW-1015">Disulfide bond</keyword>
<dbReference type="PANTHER" id="PTHR23192">
    <property type="entry name" value="OLFACTOMEDIN-RELATED"/>
    <property type="match status" value="1"/>
</dbReference>
<dbReference type="Ensembl" id="ENSCCRT00000024945.2">
    <property type="protein sequence ID" value="ENSCCRP00000022969.1"/>
    <property type="gene ID" value="ENSCCRG00000060118.1"/>
</dbReference>
<evidence type="ECO:0000256" key="4">
    <source>
        <dbReference type="ARBA" id="ARBA00023180"/>
    </source>
</evidence>
<evidence type="ECO:0000256" key="1">
    <source>
        <dbReference type="ARBA" id="ARBA00022729"/>
    </source>
</evidence>
<evidence type="ECO:0000256" key="6">
    <source>
        <dbReference type="SAM" id="Coils"/>
    </source>
</evidence>
<keyword evidence="2" id="KW-0770">Synapse</keyword>
<feature type="domain" description="Noelin" evidence="7">
    <location>
        <begin position="27"/>
        <end position="124"/>
    </location>
</feature>
<reference evidence="8" key="1">
    <citation type="submission" date="2025-08" db="UniProtKB">
        <authorList>
            <consortium name="Ensembl"/>
        </authorList>
    </citation>
    <scope>IDENTIFICATION</scope>
</reference>
<keyword evidence="9" id="KW-1185">Reference proteome</keyword>
<dbReference type="GO" id="GO:0045202">
    <property type="term" value="C:synapse"/>
    <property type="evidence" value="ECO:0007669"/>
    <property type="project" value="UniProtKB-SubCell"/>
</dbReference>
<evidence type="ECO:0000259" key="7">
    <source>
        <dbReference type="Pfam" id="PF12308"/>
    </source>
</evidence>
<name>A0A8C1AVF4_CYPCA</name>
<dbReference type="InterPro" id="IPR022082">
    <property type="entry name" value="Noelin_dom"/>
</dbReference>
<sequence length="171" mass="19592">GCSSILHLSLTLTNSRQTVIGSVLPANPEESWQVYSSAQDSEGRCVCTVVAPQQTMCSRDARTKQLRQLLEKVQNMTQSIQVLDQRTQRDLQYVVKMEDQLRGLETKFRQVEENHKQNIAKQYKVNTQLNASSAHIPHKCTHRSTLSYTNTADCMHTYKRLCDFCQMCRPV</sequence>
<dbReference type="InterPro" id="IPR050605">
    <property type="entry name" value="Olfactomedin-like_domain"/>
</dbReference>
<dbReference type="GeneTree" id="ENSGT00940000156959"/>
<dbReference type="PANTHER" id="PTHR23192:SF34">
    <property type="entry name" value="NOELIN"/>
    <property type="match status" value="1"/>
</dbReference>
<keyword evidence="4" id="KW-0325">Glycoprotein</keyword>
<dbReference type="Pfam" id="PF12308">
    <property type="entry name" value="Noelin-1"/>
    <property type="match status" value="1"/>
</dbReference>
<accession>A0A8C1AVF4</accession>